<dbReference type="EMBL" id="MPIN01000004">
    <property type="protein sequence ID" value="OJH39400.1"/>
    <property type="molecule type" value="Genomic_DNA"/>
</dbReference>
<sequence length="76" mass="8095">MSAHVTIVQDAGMRWLHSLMVFIPLLIGTQGAASRFDPPPPEAVETQPADGLRTVIAPDDPQDSVLAGKRAGMPFT</sequence>
<dbReference type="AlphaFoldDB" id="A0A1L9BAV7"/>
<evidence type="ECO:0000256" key="1">
    <source>
        <dbReference type="SAM" id="MobiDB-lite"/>
    </source>
</evidence>
<dbReference type="Proteomes" id="UP000182229">
    <property type="component" value="Unassembled WGS sequence"/>
</dbReference>
<evidence type="ECO:0000313" key="3">
    <source>
        <dbReference type="Proteomes" id="UP000182229"/>
    </source>
</evidence>
<reference evidence="2 3" key="2">
    <citation type="submission" date="2016-12" db="EMBL/GenBank/DDBJ databases">
        <title>Draft Genome Sequence of Cystobacter ferrugineus Strain Cbfe23.</title>
        <authorList>
            <person name="Akbar S."/>
            <person name="Dowd S.E."/>
            <person name="Stevens D.C."/>
        </authorList>
    </citation>
    <scope>NUCLEOTIDE SEQUENCE [LARGE SCALE GENOMIC DNA]</scope>
    <source>
        <strain evidence="2 3">Cbfe23</strain>
    </source>
</reference>
<reference evidence="3" key="1">
    <citation type="submission" date="2016-11" db="EMBL/GenBank/DDBJ databases">
        <authorList>
            <person name="Shukria A."/>
            <person name="Stevens D.C."/>
        </authorList>
    </citation>
    <scope>NUCLEOTIDE SEQUENCE [LARGE SCALE GENOMIC DNA]</scope>
    <source>
        <strain evidence="3">Cbfe23</strain>
    </source>
</reference>
<organism evidence="2 3">
    <name type="scientific">Cystobacter ferrugineus</name>
    <dbReference type="NCBI Taxonomy" id="83449"/>
    <lineage>
        <taxon>Bacteria</taxon>
        <taxon>Pseudomonadati</taxon>
        <taxon>Myxococcota</taxon>
        <taxon>Myxococcia</taxon>
        <taxon>Myxococcales</taxon>
        <taxon>Cystobacterineae</taxon>
        <taxon>Archangiaceae</taxon>
        <taxon>Cystobacter</taxon>
    </lineage>
</organism>
<proteinExistence type="predicted"/>
<gene>
    <name evidence="2" type="ORF">BON30_17990</name>
</gene>
<keyword evidence="3" id="KW-1185">Reference proteome</keyword>
<comment type="caution">
    <text evidence="2">The sequence shown here is derived from an EMBL/GenBank/DDBJ whole genome shotgun (WGS) entry which is preliminary data.</text>
</comment>
<accession>A0A1L9BAV7</accession>
<feature type="region of interest" description="Disordered" evidence="1">
    <location>
        <begin position="55"/>
        <end position="76"/>
    </location>
</feature>
<name>A0A1L9BAV7_9BACT</name>
<evidence type="ECO:0000313" key="2">
    <source>
        <dbReference type="EMBL" id="OJH39400.1"/>
    </source>
</evidence>
<protein>
    <submittedName>
        <fullName evidence="2">Uncharacterized protein</fullName>
    </submittedName>
</protein>